<name>A0A6A6HZK2_9PLEO</name>
<evidence type="ECO:0000256" key="1">
    <source>
        <dbReference type="SAM" id="MobiDB-lite"/>
    </source>
</evidence>
<keyword evidence="3" id="KW-1185">Reference proteome</keyword>
<dbReference type="GeneID" id="54572927"/>
<gene>
    <name evidence="2" type="ORF">BU26DRAFT_127261</name>
</gene>
<evidence type="ECO:0000313" key="3">
    <source>
        <dbReference type="Proteomes" id="UP000800094"/>
    </source>
</evidence>
<sequence length="164" mass="19478">MDPRNHYVKIDPKRYFEDMFGFSKWVKPKVFHTKMLKNVVEERLFFPAAEGQPAHAKFYSEILAQGRGSLTAAEKEQLEDVEQSIKRLQYALNQVPEEKVKCLTLNRHWRRQEELSKFDSFINEERCKQMEDDLKNPTHIVEEIGEEGTNVKKPVERELRPKEE</sequence>
<dbReference type="RefSeq" id="XP_033678146.1">
    <property type="nucleotide sequence ID" value="XM_033819597.1"/>
</dbReference>
<proteinExistence type="predicted"/>
<evidence type="ECO:0000313" key="2">
    <source>
        <dbReference type="EMBL" id="KAF2243142.1"/>
    </source>
</evidence>
<dbReference type="EMBL" id="ML987206">
    <property type="protein sequence ID" value="KAF2243142.1"/>
    <property type="molecule type" value="Genomic_DNA"/>
</dbReference>
<reference evidence="2" key="1">
    <citation type="journal article" date="2020" name="Stud. Mycol.">
        <title>101 Dothideomycetes genomes: a test case for predicting lifestyles and emergence of pathogens.</title>
        <authorList>
            <person name="Haridas S."/>
            <person name="Albert R."/>
            <person name="Binder M."/>
            <person name="Bloem J."/>
            <person name="Labutti K."/>
            <person name="Salamov A."/>
            <person name="Andreopoulos B."/>
            <person name="Baker S."/>
            <person name="Barry K."/>
            <person name="Bills G."/>
            <person name="Bluhm B."/>
            <person name="Cannon C."/>
            <person name="Castanera R."/>
            <person name="Culley D."/>
            <person name="Daum C."/>
            <person name="Ezra D."/>
            <person name="Gonzalez J."/>
            <person name="Henrissat B."/>
            <person name="Kuo A."/>
            <person name="Liang C."/>
            <person name="Lipzen A."/>
            <person name="Lutzoni F."/>
            <person name="Magnuson J."/>
            <person name="Mondo S."/>
            <person name="Nolan M."/>
            <person name="Ohm R."/>
            <person name="Pangilinan J."/>
            <person name="Park H.-J."/>
            <person name="Ramirez L."/>
            <person name="Alfaro M."/>
            <person name="Sun H."/>
            <person name="Tritt A."/>
            <person name="Yoshinaga Y."/>
            <person name="Zwiers L.-H."/>
            <person name="Turgeon B."/>
            <person name="Goodwin S."/>
            <person name="Spatafora J."/>
            <person name="Crous P."/>
            <person name="Grigoriev I."/>
        </authorList>
    </citation>
    <scope>NUCLEOTIDE SEQUENCE</scope>
    <source>
        <strain evidence="2">CBS 122368</strain>
    </source>
</reference>
<feature type="region of interest" description="Disordered" evidence="1">
    <location>
        <begin position="142"/>
        <end position="164"/>
    </location>
</feature>
<organism evidence="2 3">
    <name type="scientific">Trematosphaeria pertusa</name>
    <dbReference type="NCBI Taxonomy" id="390896"/>
    <lineage>
        <taxon>Eukaryota</taxon>
        <taxon>Fungi</taxon>
        <taxon>Dikarya</taxon>
        <taxon>Ascomycota</taxon>
        <taxon>Pezizomycotina</taxon>
        <taxon>Dothideomycetes</taxon>
        <taxon>Pleosporomycetidae</taxon>
        <taxon>Pleosporales</taxon>
        <taxon>Massarineae</taxon>
        <taxon>Trematosphaeriaceae</taxon>
        <taxon>Trematosphaeria</taxon>
    </lineage>
</organism>
<dbReference type="Proteomes" id="UP000800094">
    <property type="component" value="Unassembled WGS sequence"/>
</dbReference>
<accession>A0A6A6HZK2</accession>
<protein>
    <submittedName>
        <fullName evidence="2">Uncharacterized protein</fullName>
    </submittedName>
</protein>
<feature type="compositionally biased region" description="Basic and acidic residues" evidence="1">
    <location>
        <begin position="149"/>
        <end position="164"/>
    </location>
</feature>
<dbReference type="AlphaFoldDB" id="A0A6A6HZK2"/>